<evidence type="ECO:0000256" key="1">
    <source>
        <dbReference type="ARBA" id="ARBA00022679"/>
    </source>
</evidence>
<feature type="domain" description="N-acetyltransferase" evidence="5">
    <location>
        <begin position="1"/>
        <end position="184"/>
    </location>
</feature>
<dbReference type="PROSITE" id="PS51730">
    <property type="entry name" value="GNAT_ATAT"/>
    <property type="match status" value="1"/>
</dbReference>
<dbReference type="GO" id="GO:0070507">
    <property type="term" value="P:regulation of microtubule cytoskeleton organization"/>
    <property type="evidence" value="ECO:0007669"/>
    <property type="project" value="UniProtKB-UniRule"/>
</dbReference>
<dbReference type="EMBL" id="GL377610">
    <property type="protein sequence ID" value="EFJ18369.1"/>
    <property type="molecule type" value="Genomic_DNA"/>
</dbReference>
<feature type="binding site" evidence="3">
    <location>
        <begin position="154"/>
        <end position="163"/>
    </location>
    <ligand>
        <name>acetyl-CoA</name>
        <dbReference type="ChEBI" id="CHEBI:57288"/>
    </ligand>
</feature>
<dbReference type="InterPro" id="IPR007965">
    <property type="entry name" value="GNAT_ATAT"/>
</dbReference>
<feature type="binding site" evidence="3">
    <location>
        <begin position="118"/>
        <end position="131"/>
    </location>
    <ligand>
        <name>acetyl-CoA</name>
        <dbReference type="ChEBI" id="CHEBI:57288"/>
    </ligand>
</feature>
<feature type="region of interest" description="Disordered" evidence="4">
    <location>
        <begin position="227"/>
        <end position="268"/>
    </location>
</feature>
<feature type="site" description="Crucial for catalytic activity" evidence="3">
    <location>
        <position position="53"/>
    </location>
</feature>
<keyword evidence="2 3" id="KW-0012">Acyltransferase</keyword>
<dbReference type="HOGENOM" id="CLU_706758_0_0_1"/>
<keyword evidence="1 3" id="KW-0808">Transferase</keyword>
<dbReference type="Gene3D" id="3.40.630.30">
    <property type="match status" value="1"/>
</dbReference>
<dbReference type="KEGG" id="smo:SELMODRAFT_420234"/>
<dbReference type="InterPro" id="IPR038746">
    <property type="entry name" value="Atat"/>
</dbReference>
<dbReference type="GO" id="GO:0005874">
    <property type="term" value="C:microtubule"/>
    <property type="evidence" value="ECO:0007669"/>
    <property type="project" value="InterPro"/>
</dbReference>
<feature type="compositionally biased region" description="Basic residues" evidence="4">
    <location>
        <begin position="364"/>
        <end position="373"/>
    </location>
</feature>
<dbReference type="eggNOG" id="KOG4601">
    <property type="taxonomic scope" value="Eukaryota"/>
</dbReference>
<feature type="region of interest" description="Disordered" evidence="4">
    <location>
        <begin position="345"/>
        <end position="378"/>
    </location>
</feature>
<dbReference type="STRING" id="88036.D8SBC8"/>
<comment type="catalytic activity">
    <reaction evidence="3">
        <text>L-lysyl-[alpha-tubulin] + acetyl-CoA = N(6)-acetyl-L-lysyl-[alpha-tubulin] + CoA + H(+)</text>
        <dbReference type="Rhea" id="RHEA:15277"/>
        <dbReference type="Rhea" id="RHEA-COMP:11278"/>
        <dbReference type="Rhea" id="RHEA-COMP:11279"/>
        <dbReference type="ChEBI" id="CHEBI:15378"/>
        <dbReference type="ChEBI" id="CHEBI:29969"/>
        <dbReference type="ChEBI" id="CHEBI:57287"/>
        <dbReference type="ChEBI" id="CHEBI:57288"/>
        <dbReference type="ChEBI" id="CHEBI:61930"/>
        <dbReference type="EC" id="2.3.1.108"/>
    </reaction>
</comment>
<comment type="similarity">
    <text evidence="3">Belongs to the acetyltransferase ATAT1 family.</text>
</comment>
<dbReference type="PANTHER" id="PTHR12327:SF0">
    <property type="entry name" value="ALPHA-TUBULIN N-ACETYLTRANSFERASE 1"/>
    <property type="match status" value="1"/>
</dbReference>
<organism evidence="7">
    <name type="scientific">Selaginella moellendorffii</name>
    <name type="common">Spikemoss</name>
    <dbReference type="NCBI Taxonomy" id="88036"/>
    <lineage>
        <taxon>Eukaryota</taxon>
        <taxon>Viridiplantae</taxon>
        <taxon>Streptophyta</taxon>
        <taxon>Embryophyta</taxon>
        <taxon>Tracheophyta</taxon>
        <taxon>Lycopodiopsida</taxon>
        <taxon>Selaginellales</taxon>
        <taxon>Selaginellaceae</taxon>
        <taxon>Selaginella</taxon>
    </lineage>
</organism>
<reference evidence="6 7" key="1">
    <citation type="journal article" date="2011" name="Science">
        <title>The Selaginella genome identifies genetic changes associated with the evolution of vascular plants.</title>
        <authorList>
            <person name="Banks J.A."/>
            <person name="Nishiyama T."/>
            <person name="Hasebe M."/>
            <person name="Bowman J.L."/>
            <person name="Gribskov M."/>
            <person name="dePamphilis C."/>
            <person name="Albert V.A."/>
            <person name="Aono N."/>
            <person name="Aoyama T."/>
            <person name="Ambrose B.A."/>
            <person name="Ashton N.W."/>
            <person name="Axtell M.J."/>
            <person name="Barker E."/>
            <person name="Barker M.S."/>
            <person name="Bennetzen J.L."/>
            <person name="Bonawitz N.D."/>
            <person name="Chapple C."/>
            <person name="Cheng C."/>
            <person name="Correa L.G."/>
            <person name="Dacre M."/>
            <person name="DeBarry J."/>
            <person name="Dreyer I."/>
            <person name="Elias M."/>
            <person name="Engstrom E.M."/>
            <person name="Estelle M."/>
            <person name="Feng L."/>
            <person name="Finet C."/>
            <person name="Floyd S.K."/>
            <person name="Frommer W.B."/>
            <person name="Fujita T."/>
            <person name="Gramzow L."/>
            <person name="Gutensohn M."/>
            <person name="Harholt J."/>
            <person name="Hattori M."/>
            <person name="Heyl A."/>
            <person name="Hirai T."/>
            <person name="Hiwatashi Y."/>
            <person name="Ishikawa M."/>
            <person name="Iwata M."/>
            <person name="Karol K.G."/>
            <person name="Koehler B."/>
            <person name="Kolukisaoglu U."/>
            <person name="Kubo M."/>
            <person name="Kurata T."/>
            <person name="Lalonde S."/>
            <person name="Li K."/>
            <person name="Li Y."/>
            <person name="Litt A."/>
            <person name="Lyons E."/>
            <person name="Manning G."/>
            <person name="Maruyama T."/>
            <person name="Michael T.P."/>
            <person name="Mikami K."/>
            <person name="Miyazaki S."/>
            <person name="Morinaga S."/>
            <person name="Murata T."/>
            <person name="Mueller-Roeber B."/>
            <person name="Nelson D.R."/>
            <person name="Obara M."/>
            <person name="Oguri Y."/>
            <person name="Olmstead R.G."/>
            <person name="Onodera N."/>
            <person name="Petersen B.L."/>
            <person name="Pils B."/>
            <person name="Prigge M."/>
            <person name="Rensing S.A."/>
            <person name="Riano-Pachon D.M."/>
            <person name="Roberts A.W."/>
            <person name="Sato Y."/>
            <person name="Scheller H.V."/>
            <person name="Schulz B."/>
            <person name="Schulz C."/>
            <person name="Shakirov E.V."/>
            <person name="Shibagaki N."/>
            <person name="Shinohara N."/>
            <person name="Shippen D.E."/>
            <person name="Soerensen I."/>
            <person name="Sotooka R."/>
            <person name="Sugimoto N."/>
            <person name="Sugita M."/>
            <person name="Sumikawa N."/>
            <person name="Tanurdzic M."/>
            <person name="Theissen G."/>
            <person name="Ulvskov P."/>
            <person name="Wakazuki S."/>
            <person name="Weng J.K."/>
            <person name="Willats W.W."/>
            <person name="Wipf D."/>
            <person name="Wolf P.G."/>
            <person name="Yang L."/>
            <person name="Zimmer A.D."/>
            <person name="Zhu Q."/>
            <person name="Mitros T."/>
            <person name="Hellsten U."/>
            <person name="Loque D."/>
            <person name="Otillar R."/>
            <person name="Salamov A."/>
            <person name="Schmutz J."/>
            <person name="Shapiro H."/>
            <person name="Lindquist E."/>
            <person name="Lucas S."/>
            <person name="Rokhsar D."/>
            <person name="Grigoriev I.V."/>
        </authorList>
    </citation>
    <scope>NUCLEOTIDE SEQUENCE [LARGE SCALE GENOMIC DNA]</scope>
</reference>
<evidence type="ECO:0000256" key="3">
    <source>
        <dbReference type="HAMAP-Rule" id="MF_03130"/>
    </source>
</evidence>
<dbReference type="InParanoid" id="D8SBC8"/>
<proteinExistence type="inferred from homology"/>
<dbReference type="HAMAP" id="MF_03130">
    <property type="entry name" value="mec17"/>
    <property type="match status" value="1"/>
</dbReference>
<dbReference type="GO" id="GO:0000226">
    <property type="term" value="P:microtubule cytoskeleton organization"/>
    <property type="evidence" value="ECO:0000318"/>
    <property type="project" value="GO_Central"/>
</dbReference>
<dbReference type="AlphaFoldDB" id="D8SBC8"/>
<keyword evidence="7" id="KW-1185">Reference proteome</keyword>
<evidence type="ECO:0000313" key="6">
    <source>
        <dbReference type="EMBL" id="EFJ18369.1"/>
    </source>
</evidence>
<gene>
    <name evidence="6" type="ORF">SELMODRAFT_420234</name>
</gene>
<dbReference type="EC" id="2.3.1.108" evidence="3"/>
<accession>D8SBC8</accession>
<sequence>MEAQNCIACLKSGPQGARVTIWDGQKLGRLNPAEKEDMRRVIDDMGRLSAQAQKLKVPITDYERIRLGSQALYLLTSSGPSKDVILVKGLLKVGQKNLFIRKECGALVEINPLCVLDFYVHVSCQRIGLGRQIFDAMLVHTKKLAYQIGYDRPSQKLLSFLAKHYNLKRFYPQANQFVIYNAYFDSSCPDDMRVQSRVCDCIRGNQKSCAVALLDSPRAKEIYHGRRVNKTPEPDIDIEPAPLPVSAKYTESSSDDKARDRPTTPSIPLRRRSVLQEDEVRVVPSVTQVFSELQGMDNHYDWMTGTKKPLLKPARSVAWKGVEFPSQDLSSTGLMDRGKLKSSSDVYDSLRLGSAKSPVPERLRRSKSPKSSHRAQLSGFGAAAALGFNQR</sequence>
<evidence type="ECO:0000259" key="5">
    <source>
        <dbReference type="PROSITE" id="PS51730"/>
    </source>
</evidence>
<dbReference type="GO" id="GO:0019799">
    <property type="term" value="F:tubulin N-acetyltransferase activity"/>
    <property type="evidence" value="ECO:0000318"/>
    <property type="project" value="GO_Central"/>
</dbReference>
<dbReference type="Proteomes" id="UP000001514">
    <property type="component" value="Unassembled WGS sequence"/>
</dbReference>
<dbReference type="Pfam" id="PF05301">
    <property type="entry name" value="Acetyltransf_16"/>
    <property type="match status" value="1"/>
</dbReference>
<evidence type="ECO:0000256" key="4">
    <source>
        <dbReference type="SAM" id="MobiDB-lite"/>
    </source>
</evidence>
<evidence type="ECO:0000313" key="7">
    <source>
        <dbReference type="Proteomes" id="UP000001514"/>
    </source>
</evidence>
<comment type="function">
    <text evidence="3">Specifically acetylates 'Lys-40' in alpha-tubulin on the lumenal side of microtubules. Promotes microtubule destabilization and accelerates microtubule dynamics; this activity may be independent of acetylation activity. Acetylates alpha-tubulin with a slow enzymatic rate, due to a catalytic site that is not optimized for acetyl transfer. Enters the microtubule through each end and diffuses quickly throughout the lumen of microtubules. Acetylates only long/old microtubules because of its slow acetylation rate since it does not have time to act on dynamically unstable microtubules before the enzyme is released.</text>
</comment>
<protein>
    <recommendedName>
        <fullName evidence="3">Alpha-tubulin N-acetyltransferase</fullName>
        <shortName evidence="3">Alpha-TAT</shortName>
        <shortName evidence="3">TAT</shortName>
        <ecNumber evidence="3">2.3.1.108</ecNumber>
    </recommendedName>
    <alternativeName>
        <fullName evidence="3">Acetyltransferase mec-17 homolog</fullName>
    </alternativeName>
</protein>
<dbReference type="Gramene" id="EFJ18369">
    <property type="protein sequence ID" value="EFJ18369"/>
    <property type="gene ID" value="SELMODRAFT_420234"/>
</dbReference>
<name>D8SBC8_SELML</name>
<evidence type="ECO:0000256" key="2">
    <source>
        <dbReference type="ARBA" id="ARBA00023315"/>
    </source>
</evidence>
<dbReference type="PANTHER" id="PTHR12327">
    <property type="entry name" value="ALPHA-TUBULIN N-ACETYLTRANSFERASE 1"/>
    <property type="match status" value="1"/>
</dbReference>